<protein>
    <recommendedName>
        <fullName evidence="7">RNA polymerase sigma factor</fullName>
    </recommendedName>
</protein>
<dbReference type="GO" id="GO:0006352">
    <property type="term" value="P:DNA-templated transcription initiation"/>
    <property type="evidence" value="ECO:0007669"/>
    <property type="project" value="InterPro"/>
</dbReference>
<dbReference type="SUPFAM" id="SSF88946">
    <property type="entry name" value="Sigma2 domain of RNA polymerase sigma factors"/>
    <property type="match status" value="1"/>
</dbReference>
<dbReference type="InterPro" id="IPR000943">
    <property type="entry name" value="RNA_pol_sigma70"/>
</dbReference>
<dbReference type="AlphaFoldDB" id="A0A7I8DYP4"/>
<dbReference type="Gene3D" id="1.20.120.1810">
    <property type="match status" value="1"/>
</dbReference>
<reference evidence="10" key="1">
    <citation type="submission" date="2020-09" db="EMBL/GenBank/DDBJ databases">
        <title>Complete genome sequencing of Faecalibacillus intestinalis strain 14EGH31.</title>
        <authorList>
            <person name="Sakamoto M."/>
            <person name="Murakami T."/>
            <person name="Mori H."/>
        </authorList>
    </citation>
    <scope>NUCLEOTIDE SEQUENCE [LARGE SCALE GENOMIC DNA]</scope>
    <source>
        <strain evidence="10">14EGH31</strain>
    </source>
</reference>
<dbReference type="InterPro" id="IPR013325">
    <property type="entry name" value="RNA_pol_sigma_r2"/>
</dbReference>
<dbReference type="GO" id="GO:0016987">
    <property type="term" value="F:sigma factor activity"/>
    <property type="evidence" value="ECO:0007669"/>
    <property type="project" value="UniProtKB-KW"/>
</dbReference>
<keyword evidence="5 7" id="KW-0238">DNA-binding</keyword>
<keyword evidence="6 7" id="KW-0804">Transcription</keyword>
<dbReference type="InterPro" id="IPR050813">
    <property type="entry name" value="Sigma-70_Factor"/>
</dbReference>
<dbReference type="Gene3D" id="1.10.10.10">
    <property type="entry name" value="Winged helix-like DNA-binding domain superfamily/Winged helix DNA-binding domain"/>
    <property type="match status" value="1"/>
</dbReference>
<dbReference type="InterPro" id="IPR007630">
    <property type="entry name" value="RNA_pol_sigma70_r4"/>
</dbReference>
<dbReference type="KEGG" id="fit:Fi14EGH31_14890"/>
<accession>A0A7I8DYP4</accession>
<dbReference type="PANTHER" id="PTHR30376:SF3">
    <property type="entry name" value="RNA POLYMERASE SIGMA FACTOR RPOH"/>
    <property type="match status" value="1"/>
</dbReference>
<dbReference type="PROSITE" id="PS00715">
    <property type="entry name" value="SIGMA70_1"/>
    <property type="match status" value="1"/>
</dbReference>
<gene>
    <name evidence="9" type="primary">sigK</name>
    <name evidence="9" type="ORF">Fi14EGH31_14890</name>
</gene>
<dbReference type="PROSITE" id="PS00716">
    <property type="entry name" value="SIGMA70_2"/>
    <property type="match status" value="1"/>
</dbReference>
<evidence type="ECO:0000256" key="1">
    <source>
        <dbReference type="ARBA" id="ARBA00007788"/>
    </source>
</evidence>
<dbReference type="InterPro" id="IPR007627">
    <property type="entry name" value="RNA_pol_sigma70_r2"/>
</dbReference>
<dbReference type="Pfam" id="PF04542">
    <property type="entry name" value="Sigma70_r2"/>
    <property type="match status" value="1"/>
</dbReference>
<dbReference type="CDD" id="cd06171">
    <property type="entry name" value="Sigma70_r4"/>
    <property type="match status" value="1"/>
</dbReference>
<dbReference type="NCBIfam" id="TIGR02937">
    <property type="entry name" value="sigma70-ECF"/>
    <property type="match status" value="1"/>
</dbReference>
<evidence type="ECO:0000313" key="9">
    <source>
        <dbReference type="EMBL" id="BCL57777.1"/>
    </source>
</evidence>
<comment type="function">
    <text evidence="7">Sigma factors are initiation factors that promote the attachment of RNA polymerase to specific initiation sites and are then released.</text>
</comment>
<dbReference type="PIRSF" id="PIRSF000770">
    <property type="entry name" value="RNA_pol_sigma-SigE/K"/>
    <property type="match status" value="1"/>
</dbReference>
<dbReference type="InterPro" id="IPR036388">
    <property type="entry name" value="WH-like_DNA-bd_sf"/>
</dbReference>
<organism evidence="9 10">
    <name type="scientific">Faecalibacillus intestinalis</name>
    <dbReference type="NCBI Taxonomy" id="1982626"/>
    <lineage>
        <taxon>Bacteria</taxon>
        <taxon>Bacillati</taxon>
        <taxon>Bacillota</taxon>
        <taxon>Erysipelotrichia</taxon>
        <taxon>Erysipelotrichales</taxon>
        <taxon>Coprobacillaceae</taxon>
        <taxon>Faecalibacillus</taxon>
    </lineage>
</organism>
<dbReference type="InterPro" id="IPR001387">
    <property type="entry name" value="Cro/C1-type_HTH"/>
</dbReference>
<evidence type="ECO:0000256" key="7">
    <source>
        <dbReference type="RuleBase" id="RU362124"/>
    </source>
</evidence>
<dbReference type="EMBL" id="AP024085">
    <property type="protein sequence ID" value="BCL57777.1"/>
    <property type="molecule type" value="Genomic_DNA"/>
</dbReference>
<evidence type="ECO:0000256" key="5">
    <source>
        <dbReference type="ARBA" id="ARBA00023125"/>
    </source>
</evidence>
<evidence type="ECO:0000313" key="10">
    <source>
        <dbReference type="Proteomes" id="UP000593842"/>
    </source>
</evidence>
<evidence type="ECO:0000256" key="3">
    <source>
        <dbReference type="ARBA" id="ARBA00023015"/>
    </source>
</evidence>
<dbReference type="GO" id="GO:0003677">
    <property type="term" value="F:DNA binding"/>
    <property type="evidence" value="ECO:0007669"/>
    <property type="project" value="UniProtKB-KW"/>
</dbReference>
<dbReference type="PRINTS" id="PR00046">
    <property type="entry name" value="SIGMA70FCT"/>
</dbReference>
<dbReference type="InterPro" id="IPR013324">
    <property type="entry name" value="RNA_pol_sigma_r3/r4-like"/>
</dbReference>
<dbReference type="SUPFAM" id="SSF88659">
    <property type="entry name" value="Sigma3 and sigma4 domains of RNA polymerase sigma factors"/>
    <property type="match status" value="1"/>
</dbReference>
<evidence type="ECO:0000256" key="2">
    <source>
        <dbReference type="ARBA" id="ARBA00022969"/>
    </source>
</evidence>
<dbReference type="Proteomes" id="UP000593842">
    <property type="component" value="Chromosome"/>
</dbReference>
<dbReference type="PANTHER" id="PTHR30376">
    <property type="entry name" value="SIGMA FACTOR RPOH HEAT SHOCK RELATED"/>
    <property type="match status" value="1"/>
</dbReference>
<dbReference type="InterPro" id="IPR014284">
    <property type="entry name" value="RNA_pol_sigma-70_dom"/>
</dbReference>
<dbReference type="Pfam" id="PF04545">
    <property type="entry name" value="Sigma70_r4"/>
    <property type="match status" value="1"/>
</dbReference>
<evidence type="ECO:0000256" key="4">
    <source>
        <dbReference type="ARBA" id="ARBA00023082"/>
    </source>
</evidence>
<comment type="similarity">
    <text evidence="1 7">Belongs to the sigma-70 factor family.</text>
</comment>
<dbReference type="GO" id="GO:0030435">
    <property type="term" value="P:sporulation resulting in formation of a cellular spore"/>
    <property type="evidence" value="ECO:0007669"/>
    <property type="project" value="UniProtKB-KW"/>
</dbReference>
<dbReference type="NCBIfam" id="NF004471">
    <property type="entry name" value="PRK05803.1"/>
    <property type="match status" value="1"/>
</dbReference>
<sequence length="232" mass="26849">MINIFSLLLSLLNNAYFISYIKSKTFDLPLTFKEEQFYLQKKCNGDKAARDLLIEKNLRLVAHIAKKYNNNRDLQEDLISIGTIGLIKAIDSYSIDKKTKLATYASKCIENEILMHLRSTKKINQEVSLNEVIGVDKDGSEVVLEDLIDNKEKTILDQIYDADNLQKLIQCFDVLTSKEKDILIKRYGLNSSKKMTQKEIAKEYHISRSYISRIEKRALIKLLKCYLQEKEG</sequence>
<evidence type="ECO:0000256" key="6">
    <source>
        <dbReference type="ARBA" id="ARBA00023163"/>
    </source>
</evidence>
<keyword evidence="2" id="KW-0749">Sporulation</keyword>
<evidence type="ECO:0000259" key="8">
    <source>
        <dbReference type="PROSITE" id="PS50943"/>
    </source>
</evidence>
<name>A0A7I8DYP4_9FIRM</name>
<feature type="domain" description="HTH cro/C1-type" evidence="8">
    <location>
        <begin position="192"/>
        <end position="216"/>
    </location>
</feature>
<keyword evidence="3 7" id="KW-0805">Transcription regulation</keyword>
<keyword evidence="4 7" id="KW-0731">Sigma factor</keyword>
<dbReference type="PROSITE" id="PS50943">
    <property type="entry name" value="HTH_CROC1"/>
    <property type="match status" value="1"/>
</dbReference>
<proteinExistence type="inferred from homology"/>